<dbReference type="InterPro" id="IPR005119">
    <property type="entry name" value="LysR_subst-bd"/>
</dbReference>
<keyword evidence="7" id="KW-1185">Reference proteome</keyword>
<evidence type="ECO:0000256" key="2">
    <source>
        <dbReference type="ARBA" id="ARBA00023015"/>
    </source>
</evidence>
<dbReference type="PRINTS" id="PR00039">
    <property type="entry name" value="HTHLYSR"/>
</dbReference>
<sequence length="304" mass="35160">MSIRHLRIFLTVCECNNSITRAAKKLYMTQPSVSVAIQELEKYYGIILFDRISRRLYLTEAGRQFLEYAQRIFALLDDMEKGIRNWDTIGVLRIGASITIGSQFMPSYVEAFSVMYPEAEVQVFIGTSHQLEQKILNNELDFALVERPVRENPLVEEPYMEDSLAVIAPARPPYYPGQILKKEELSGQKFLLREHGSGTREVFEEVMAKEEISIKPIWEGMSTTALVNAVIHGLGIAVVPRRMVSGPLEKKLVYLLEIEGIEFKRYFYIVHHKDKLLTRTFQEFIDLCRCYELDYPLPKYNGLF</sequence>
<dbReference type="SUPFAM" id="SSF53850">
    <property type="entry name" value="Periplasmic binding protein-like II"/>
    <property type="match status" value="1"/>
</dbReference>
<feature type="domain" description="HTH lysR-type" evidence="5">
    <location>
        <begin position="1"/>
        <end position="59"/>
    </location>
</feature>
<dbReference type="EMBL" id="JAWONS010000099">
    <property type="protein sequence ID" value="MDW2796799.1"/>
    <property type="molecule type" value="Genomic_DNA"/>
</dbReference>
<comment type="caution">
    <text evidence="6">The sequence shown here is derived from an EMBL/GenBank/DDBJ whole genome shotgun (WGS) entry which is preliminary data.</text>
</comment>
<dbReference type="PANTHER" id="PTHR30126">
    <property type="entry name" value="HTH-TYPE TRANSCRIPTIONAL REGULATOR"/>
    <property type="match status" value="1"/>
</dbReference>
<evidence type="ECO:0000256" key="4">
    <source>
        <dbReference type="ARBA" id="ARBA00023163"/>
    </source>
</evidence>
<protein>
    <submittedName>
        <fullName evidence="6">LysR family transcriptional regulator</fullName>
    </submittedName>
</protein>
<dbReference type="InterPro" id="IPR036390">
    <property type="entry name" value="WH_DNA-bd_sf"/>
</dbReference>
<evidence type="ECO:0000259" key="5">
    <source>
        <dbReference type="PROSITE" id="PS50931"/>
    </source>
</evidence>
<dbReference type="Pfam" id="PF03466">
    <property type="entry name" value="LysR_substrate"/>
    <property type="match status" value="1"/>
</dbReference>
<reference evidence="6 7" key="1">
    <citation type="submission" date="2023-10" db="EMBL/GenBank/DDBJ databases">
        <title>A novel Glycoside Hydrolase 43-Like Enzyme from Clostrdium boliviensis is an Endo-xylanase, and a Candidate for Xylooligosaccharides Production from Different Xylan Substrates.</title>
        <authorList>
            <person name="Alvarez M.T."/>
            <person name="Rocabado-Villegas L.R."/>
            <person name="Salas-Veizaga D.M."/>
            <person name="Linares-Pasten J.A."/>
            <person name="Gudmundsdottir E.E."/>
            <person name="Hreggvidsson G.O."/>
            <person name="Adlercreutz P."/>
            <person name="Nordberg Karlsson E."/>
        </authorList>
    </citation>
    <scope>NUCLEOTIDE SEQUENCE [LARGE SCALE GENOMIC DNA]</scope>
    <source>
        <strain evidence="6 7">E-1</strain>
    </source>
</reference>
<keyword evidence="4" id="KW-0804">Transcription</keyword>
<evidence type="ECO:0000256" key="1">
    <source>
        <dbReference type="ARBA" id="ARBA00009437"/>
    </source>
</evidence>
<dbReference type="Gene3D" id="3.40.190.290">
    <property type="match status" value="1"/>
</dbReference>
<keyword evidence="2" id="KW-0805">Transcription regulation</keyword>
<dbReference type="Proteomes" id="UP001276854">
    <property type="component" value="Unassembled WGS sequence"/>
</dbReference>
<dbReference type="Pfam" id="PF00126">
    <property type="entry name" value="HTH_1"/>
    <property type="match status" value="1"/>
</dbReference>
<dbReference type="Gene3D" id="1.10.10.10">
    <property type="entry name" value="Winged helix-like DNA-binding domain superfamily/Winged helix DNA-binding domain"/>
    <property type="match status" value="1"/>
</dbReference>
<accession>A0ABU4GGQ8</accession>
<name>A0ABU4GGQ8_9CLOT</name>
<dbReference type="InterPro" id="IPR000847">
    <property type="entry name" value="LysR_HTH_N"/>
</dbReference>
<evidence type="ECO:0000256" key="3">
    <source>
        <dbReference type="ARBA" id="ARBA00023125"/>
    </source>
</evidence>
<evidence type="ECO:0000313" key="7">
    <source>
        <dbReference type="Proteomes" id="UP001276854"/>
    </source>
</evidence>
<evidence type="ECO:0000313" key="6">
    <source>
        <dbReference type="EMBL" id="MDW2796799.1"/>
    </source>
</evidence>
<dbReference type="PROSITE" id="PS50931">
    <property type="entry name" value="HTH_LYSR"/>
    <property type="match status" value="1"/>
</dbReference>
<keyword evidence="3" id="KW-0238">DNA-binding</keyword>
<dbReference type="RefSeq" id="WP_318063063.1">
    <property type="nucleotide sequence ID" value="NZ_JAWONS010000099.1"/>
</dbReference>
<dbReference type="PANTHER" id="PTHR30126:SF40">
    <property type="entry name" value="HTH-TYPE TRANSCRIPTIONAL REGULATOR GLTR"/>
    <property type="match status" value="1"/>
</dbReference>
<organism evidence="6 7">
    <name type="scientific">Clostridium boliviensis</name>
    <dbReference type="NCBI Taxonomy" id="318465"/>
    <lineage>
        <taxon>Bacteria</taxon>
        <taxon>Bacillati</taxon>
        <taxon>Bacillota</taxon>
        <taxon>Clostridia</taxon>
        <taxon>Eubacteriales</taxon>
        <taxon>Clostridiaceae</taxon>
        <taxon>Clostridium</taxon>
    </lineage>
</organism>
<dbReference type="SUPFAM" id="SSF46785">
    <property type="entry name" value="Winged helix' DNA-binding domain"/>
    <property type="match status" value="1"/>
</dbReference>
<gene>
    <name evidence="6" type="ORF">RZO55_04295</name>
</gene>
<dbReference type="InterPro" id="IPR036388">
    <property type="entry name" value="WH-like_DNA-bd_sf"/>
</dbReference>
<proteinExistence type="inferred from homology"/>
<comment type="similarity">
    <text evidence="1">Belongs to the LysR transcriptional regulatory family.</text>
</comment>